<sequence length="71" mass="7552">MLLHKGLECGGGCFGAFCSSADNISTFKQHFCCLNPATIEGRRTGRAATSGKVPRIAGFCIMSLFEPVDSH</sequence>
<evidence type="ECO:0000313" key="2">
    <source>
        <dbReference type="Proteomes" id="UP001482620"/>
    </source>
</evidence>
<accession>A0ABV0TV03</accession>
<reference evidence="1 2" key="1">
    <citation type="submission" date="2021-06" db="EMBL/GenBank/DDBJ databases">
        <authorList>
            <person name="Palmer J.M."/>
        </authorList>
    </citation>
    <scope>NUCLEOTIDE SEQUENCE [LARGE SCALE GENOMIC DNA]</scope>
    <source>
        <strain evidence="2">if_2019</strain>
        <tissue evidence="1">Muscle</tissue>
    </source>
</reference>
<proteinExistence type="predicted"/>
<keyword evidence="2" id="KW-1185">Reference proteome</keyword>
<organism evidence="1 2">
    <name type="scientific">Ilyodon furcidens</name>
    <name type="common">goldbreast splitfin</name>
    <dbReference type="NCBI Taxonomy" id="33524"/>
    <lineage>
        <taxon>Eukaryota</taxon>
        <taxon>Metazoa</taxon>
        <taxon>Chordata</taxon>
        <taxon>Craniata</taxon>
        <taxon>Vertebrata</taxon>
        <taxon>Euteleostomi</taxon>
        <taxon>Actinopterygii</taxon>
        <taxon>Neopterygii</taxon>
        <taxon>Teleostei</taxon>
        <taxon>Neoteleostei</taxon>
        <taxon>Acanthomorphata</taxon>
        <taxon>Ovalentaria</taxon>
        <taxon>Atherinomorphae</taxon>
        <taxon>Cyprinodontiformes</taxon>
        <taxon>Goodeidae</taxon>
        <taxon>Ilyodon</taxon>
    </lineage>
</organism>
<dbReference type="EMBL" id="JAHRIQ010047761">
    <property type="protein sequence ID" value="MEQ2236749.1"/>
    <property type="molecule type" value="Genomic_DNA"/>
</dbReference>
<protein>
    <submittedName>
        <fullName evidence="1">Uncharacterized protein</fullName>
    </submittedName>
</protein>
<comment type="caution">
    <text evidence="1">The sequence shown here is derived from an EMBL/GenBank/DDBJ whole genome shotgun (WGS) entry which is preliminary data.</text>
</comment>
<dbReference type="Proteomes" id="UP001482620">
    <property type="component" value="Unassembled WGS sequence"/>
</dbReference>
<name>A0ABV0TV03_9TELE</name>
<evidence type="ECO:0000313" key="1">
    <source>
        <dbReference type="EMBL" id="MEQ2236749.1"/>
    </source>
</evidence>
<gene>
    <name evidence="1" type="ORF">ILYODFUR_015904</name>
</gene>